<dbReference type="PANTHER" id="PTHR14154">
    <property type="entry name" value="UPF0041 BRAIN PROTEIN 44-RELATED"/>
    <property type="match status" value="1"/>
</dbReference>
<evidence type="ECO:0000313" key="5">
    <source>
        <dbReference type="EMBL" id="KAK3267839.1"/>
    </source>
</evidence>
<keyword evidence="6" id="KW-1185">Reference proteome</keyword>
<comment type="subcellular location">
    <subcellularLocation>
        <location evidence="1">Membrane</location>
        <topology evidence="1">Multi-pass membrane protein</topology>
    </subcellularLocation>
</comment>
<reference evidence="5 6" key="1">
    <citation type="journal article" date="2015" name="Genome Biol. Evol.">
        <title>Comparative Genomics of a Bacterivorous Green Alga Reveals Evolutionary Causalities and Consequences of Phago-Mixotrophic Mode of Nutrition.</title>
        <authorList>
            <person name="Burns J.A."/>
            <person name="Paasch A."/>
            <person name="Narechania A."/>
            <person name="Kim E."/>
        </authorList>
    </citation>
    <scope>NUCLEOTIDE SEQUENCE [LARGE SCALE GENOMIC DNA]</scope>
    <source>
        <strain evidence="5 6">PLY_AMNH</strain>
    </source>
</reference>
<evidence type="ECO:0000256" key="4">
    <source>
        <dbReference type="ARBA" id="ARBA00023136"/>
    </source>
</evidence>
<keyword evidence="3" id="KW-1133">Transmembrane helix</keyword>
<keyword evidence="4" id="KW-0472">Membrane</keyword>
<dbReference type="AlphaFoldDB" id="A0AAE0FXL1"/>
<gene>
    <name evidence="5" type="ORF">CYMTET_23631</name>
</gene>
<organism evidence="5 6">
    <name type="scientific">Cymbomonas tetramitiformis</name>
    <dbReference type="NCBI Taxonomy" id="36881"/>
    <lineage>
        <taxon>Eukaryota</taxon>
        <taxon>Viridiplantae</taxon>
        <taxon>Chlorophyta</taxon>
        <taxon>Pyramimonadophyceae</taxon>
        <taxon>Pyramimonadales</taxon>
        <taxon>Pyramimonadaceae</taxon>
        <taxon>Cymbomonas</taxon>
    </lineage>
</organism>
<evidence type="ECO:0000313" key="6">
    <source>
        <dbReference type="Proteomes" id="UP001190700"/>
    </source>
</evidence>
<name>A0AAE0FXL1_9CHLO</name>
<evidence type="ECO:0000256" key="3">
    <source>
        <dbReference type="ARBA" id="ARBA00022989"/>
    </source>
</evidence>
<dbReference type="SUPFAM" id="SSF103511">
    <property type="entry name" value="Chlorophyll a-b binding protein"/>
    <property type="match status" value="1"/>
</dbReference>
<accession>A0AAE0FXL1</accession>
<evidence type="ECO:0000256" key="1">
    <source>
        <dbReference type="ARBA" id="ARBA00004141"/>
    </source>
</evidence>
<proteinExistence type="predicted"/>
<evidence type="ECO:0000256" key="2">
    <source>
        <dbReference type="ARBA" id="ARBA00022692"/>
    </source>
</evidence>
<protein>
    <submittedName>
        <fullName evidence="5">Uncharacterized protein</fullName>
    </submittedName>
</protein>
<keyword evidence="2" id="KW-0812">Transmembrane</keyword>
<dbReference type="GO" id="GO:0016020">
    <property type="term" value="C:membrane"/>
    <property type="evidence" value="ECO:0007669"/>
    <property type="project" value="UniProtKB-SubCell"/>
</dbReference>
<dbReference type="Proteomes" id="UP001190700">
    <property type="component" value="Unassembled WGS sequence"/>
</dbReference>
<sequence>MASLSFAPLSVVPTRVMGKSPQRTTRFVVNSESGSSDASVPESKVYFTNKAGARVSGSPAEYREALENGDMYAARSPSETIESSPGASSVSLGDAMGFSGAGPEIINGRLAMFGFVAAAGAELSSHKTVVEQFGQEPTLIILAVSLLAAGSLVTALKDAKVTEGLFSTDKEMVNGRVAMLGFTAMLLTEKFTGHSVF</sequence>
<comment type="caution">
    <text evidence="5">The sequence shown here is derived from an EMBL/GenBank/DDBJ whole genome shotgun (WGS) entry which is preliminary data.</text>
</comment>
<dbReference type="EMBL" id="LGRX02012171">
    <property type="protein sequence ID" value="KAK3267839.1"/>
    <property type="molecule type" value="Genomic_DNA"/>
</dbReference>